<feature type="domain" description="ABC transmembrane type-1" evidence="10">
    <location>
        <begin position="414"/>
        <end position="614"/>
    </location>
</feature>
<dbReference type="PANTHER" id="PTHR43357">
    <property type="entry name" value="INNER MEMBRANE ABC TRANSPORTER PERMEASE PROTEIN YDCV"/>
    <property type="match status" value="1"/>
</dbReference>
<sequence>MSANKSVSVAQAVIHHDAALRVIQAAVAKAEALGIRVCVAVVDSAGTVRRARSRIPREPCGRARPDHRQVGTVPPGQRQSRRSRQGSGGCGEADGSRGVSVTRWPLIAVILALPTLLPLAAALGSFTRLDAELWSHLSDYVLPQVLPTTLLLLLFVSVGVSLLGTALALLVDLFEFPGRRVFSWALLLPMAMPAYVLATVFVGALDYAGGVATFLRERGVLLPDLRNLAGASLVLIAALYPYVYLVVRSSLAGQGARVLEAARTLGLSPTQAVLRVALPLSAPAILGGTLLAAMETLADFGAVSAFNVDTLASAIYKAWFALFSVDAALQLAGVLLVLVLVLLVLQARVQNARRVATASGPPAQRRRLQPFGAALAVLACSLVVALCFVAPLIQLGIWSARHLGDFDGRLLQSGINALLLGLLAAALVVTIALLLAYAARRSPGRVVRAAARTATLGYALPGALLAVGLYAPLAALFGRLNETLGWTLMLQGGLALMLMAYAVRFTAVAHAPVMAGLSRIRPSLDEASRLAGLTGLAQLRRVHLPLLRPGLAAAAALVFVDVMKEMPITLMTRPFGWDTLAVRIFELTSEGQWQRAALPALAIVAVGLVPVWWLVRNLDSGGREHGTAA</sequence>
<dbReference type="Gene3D" id="1.10.3720.10">
    <property type="entry name" value="MetI-like"/>
    <property type="match status" value="2"/>
</dbReference>
<keyword evidence="3" id="KW-1003">Cell membrane</keyword>
<keyword evidence="2 8" id="KW-0813">Transport</keyword>
<dbReference type="GO" id="GO:0055085">
    <property type="term" value="P:transmembrane transport"/>
    <property type="evidence" value="ECO:0007669"/>
    <property type="project" value="InterPro"/>
</dbReference>
<dbReference type="InterPro" id="IPR000515">
    <property type="entry name" value="MetI-like"/>
</dbReference>
<feature type="transmembrane region" description="Helical" evidence="8">
    <location>
        <begin position="146"/>
        <end position="170"/>
    </location>
</feature>
<dbReference type="CDD" id="cd06261">
    <property type="entry name" value="TM_PBP2"/>
    <property type="match status" value="2"/>
</dbReference>
<keyword evidence="5 8" id="KW-0812">Transmembrane</keyword>
<feature type="transmembrane region" description="Helical" evidence="8">
    <location>
        <begin position="596"/>
        <end position="615"/>
    </location>
</feature>
<keyword evidence="7 8" id="KW-0472">Membrane</keyword>
<accession>A0A0U3T2Y3</accession>
<dbReference type="EMBL" id="KT944271">
    <property type="protein sequence ID" value="ALV86635.1"/>
    <property type="molecule type" value="Genomic_DNA"/>
</dbReference>
<evidence type="ECO:0000256" key="7">
    <source>
        <dbReference type="ARBA" id="ARBA00023136"/>
    </source>
</evidence>
<evidence type="ECO:0000256" key="2">
    <source>
        <dbReference type="ARBA" id="ARBA00022448"/>
    </source>
</evidence>
<protein>
    <recommendedName>
        <fullName evidence="10">ABC transmembrane type-1 domain-containing protein</fullName>
    </recommendedName>
</protein>
<comment type="subcellular location">
    <subcellularLocation>
        <location evidence="1">Cell inner membrane</location>
        <topology evidence="1">Multi-pass membrane protein</topology>
    </subcellularLocation>
    <subcellularLocation>
        <location evidence="8">Cell membrane</location>
        <topology evidence="8">Multi-pass membrane protein</topology>
    </subcellularLocation>
</comment>
<feature type="region of interest" description="Disordered" evidence="9">
    <location>
        <begin position="53"/>
        <end position="97"/>
    </location>
</feature>
<feature type="transmembrane region" description="Helical" evidence="8">
    <location>
        <begin position="272"/>
        <end position="294"/>
    </location>
</feature>
<dbReference type="SUPFAM" id="SSF143744">
    <property type="entry name" value="GlcG-like"/>
    <property type="match status" value="1"/>
</dbReference>
<comment type="similarity">
    <text evidence="8">Belongs to the binding-protein-dependent transport system permease family.</text>
</comment>
<evidence type="ECO:0000256" key="6">
    <source>
        <dbReference type="ARBA" id="ARBA00022989"/>
    </source>
</evidence>
<evidence type="ECO:0000256" key="5">
    <source>
        <dbReference type="ARBA" id="ARBA00022692"/>
    </source>
</evidence>
<keyword evidence="4" id="KW-0997">Cell inner membrane</keyword>
<proteinExistence type="inferred from homology"/>
<feature type="compositionally biased region" description="Basic and acidic residues" evidence="9">
    <location>
        <begin position="55"/>
        <end position="69"/>
    </location>
</feature>
<dbReference type="InterPro" id="IPR038084">
    <property type="entry name" value="PduO/GlcC-like_sf"/>
</dbReference>
<dbReference type="Pfam" id="PF00528">
    <property type="entry name" value="BPD_transp_1"/>
    <property type="match status" value="2"/>
</dbReference>
<feature type="transmembrane region" description="Helical" evidence="8">
    <location>
        <begin position="546"/>
        <end position="563"/>
    </location>
</feature>
<feature type="transmembrane region" description="Helical" evidence="8">
    <location>
        <begin position="225"/>
        <end position="247"/>
    </location>
</feature>
<name>A0A0U3T2Y3_9BACT</name>
<evidence type="ECO:0000256" key="1">
    <source>
        <dbReference type="ARBA" id="ARBA00004429"/>
    </source>
</evidence>
<feature type="transmembrane region" description="Helical" evidence="8">
    <location>
        <begin position="484"/>
        <end position="503"/>
    </location>
</feature>
<feature type="transmembrane region" description="Helical" evidence="8">
    <location>
        <begin position="373"/>
        <end position="397"/>
    </location>
</feature>
<feature type="transmembrane region" description="Helical" evidence="8">
    <location>
        <begin position="458"/>
        <end position="478"/>
    </location>
</feature>
<keyword evidence="6 8" id="KW-1133">Transmembrane helix</keyword>
<evidence type="ECO:0000259" key="10">
    <source>
        <dbReference type="PROSITE" id="PS50928"/>
    </source>
</evidence>
<evidence type="ECO:0000256" key="4">
    <source>
        <dbReference type="ARBA" id="ARBA00022519"/>
    </source>
</evidence>
<dbReference type="AlphaFoldDB" id="A0A0U3T2Y3"/>
<evidence type="ECO:0000256" key="3">
    <source>
        <dbReference type="ARBA" id="ARBA00022475"/>
    </source>
</evidence>
<evidence type="ECO:0000256" key="8">
    <source>
        <dbReference type="RuleBase" id="RU363032"/>
    </source>
</evidence>
<dbReference type="PROSITE" id="PS50928">
    <property type="entry name" value="ABC_TM1"/>
    <property type="match status" value="2"/>
</dbReference>
<organism evidence="11">
    <name type="scientific">uncultured bacterium 50</name>
    <dbReference type="NCBI Taxonomy" id="1748278"/>
    <lineage>
        <taxon>Bacteria</taxon>
        <taxon>environmental samples</taxon>
    </lineage>
</organism>
<dbReference type="InterPro" id="IPR035906">
    <property type="entry name" value="MetI-like_sf"/>
</dbReference>
<feature type="transmembrane region" description="Helical" evidence="8">
    <location>
        <begin position="182"/>
        <end position="205"/>
    </location>
</feature>
<dbReference type="PANTHER" id="PTHR43357:SF3">
    <property type="entry name" value="FE(3+)-TRANSPORT SYSTEM PERMEASE PROTEIN FBPB 2"/>
    <property type="match status" value="1"/>
</dbReference>
<feature type="transmembrane region" description="Helical" evidence="8">
    <location>
        <begin position="106"/>
        <end position="126"/>
    </location>
</feature>
<reference evidence="11" key="1">
    <citation type="submission" date="2015-10" db="EMBL/GenBank/DDBJ databases">
        <title>Biosynthesis of SCL-MCL polyhydroxyalkanoates by metagenomic clones in Pseudomonas putida.</title>
        <authorList>
            <person name="Cheng J."/>
            <person name="Charles T.C."/>
        </authorList>
    </citation>
    <scope>NUCLEOTIDE SEQUENCE</scope>
</reference>
<evidence type="ECO:0000313" key="11">
    <source>
        <dbReference type="EMBL" id="ALV86635.1"/>
    </source>
</evidence>
<feature type="transmembrane region" description="Helical" evidence="8">
    <location>
        <begin position="417"/>
        <end position="437"/>
    </location>
</feature>
<dbReference type="GO" id="GO:0005886">
    <property type="term" value="C:plasma membrane"/>
    <property type="evidence" value="ECO:0007669"/>
    <property type="project" value="UniProtKB-SubCell"/>
</dbReference>
<feature type="transmembrane region" description="Helical" evidence="8">
    <location>
        <begin position="314"/>
        <end position="345"/>
    </location>
</feature>
<feature type="domain" description="ABC transmembrane type-1" evidence="10">
    <location>
        <begin position="146"/>
        <end position="344"/>
    </location>
</feature>
<dbReference type="Gene3D" id="3.30.450.150">
    <property type="entry name" value="Haem-degrading domain"/>
    <property type="match status" value="1"/>
</dbReference>
<evidence type="ECO:0000256" key="9">
    <source>
        <dbReference type="SAM" id="MobiDB-lite"/>
    </source>
</evidence>
<dbReference type="SUPFAM" id="SSF161098">
    <property type="entry name" value="MetI-like"/>
    <property type="match status" value="2"/>
</dbReference>